<evidence type="ECO:0000313" key="2">
    <source>
        <dbReference type="Proteomes" id="UP000797356"/>
    </source>
</evidence>
<evidence type="ECO:0000313" key="1">
    <source>
        <dbReference type="EMBL" id="KAG1331017.1"/>
    </source>
</evidence>
<keyword evidence="2" id="KW-1185">Reference proteome</keyword>
<organism evidence="1 2">
    <name type="scientific">Cocos nucifera</name>
    <name type="common">Coconut palm</name>
    <dbReference type="NCBI Taxonomy" id="13894"/>
    <lineage>
        <taxon>Eukaryota</taxon>
        <taxon>Viridiplantae</taxon>
        <taxon>Streptophyta</taxon>
        <taxon>Embryophyta</taxon>
        <taxon>Tracheophyta</taxon>
        <taxon>Spermatophyta</taxon>
        <taxon>Magnoliopsida</taxon>
        <taxon>Liliopsida</taxon>
        <taxon>Arecaceae</taxon>
        <taxon>Arecoideae</taxon>
        <taxon>Cocoseae</taxon>
        <taxon>Attaleinae</taxon>
        <taxon>Cocos</taxon>
    </lineage>
</organism>
<proteinExistence type="predicted"/>
<gene>
    <name evidence="1" type="ORF">COCNU_02G009850</name>
</gene>
<dbReference type="EMBL" id="CM017873">
    <property type="protein sequence ID" value="KAG1331017.1"/>
    <property type="molecule type" value="Genomic_DNA"/>
</dbReference>
<reference evidence="1" key="1">
    <citation type="journal article" date="2017" name="Gigascience">
        <title>The genome draft of coconut (Cocos nucifera).</title>
        <authorList>
            <person name="Xiao Y."/>
            <person name="Xu P."/>
            <person name="Fan H."/>
            <person name="Baudouin L."/>
            <person name="Xia W."/>
            <person name="Bocs S."/>
            <person name="Xu J."/>
            <person name="Li Q."/>
            <person name="Guo A."/>
            <person name="Zhou L."/>
            <person name="Li J."/>
            <person name="Wu Y."/>
            <person name="Ma Z."/>
            <person name="Armero A."/>
            <person name="Issali A.E."/>
            <person name="Liu N."/>
            <person name="Peng M."/>
            <person name="Yang Y."/>
        </authorList>
    </citation>
    <scope>NUCLEOTIDE SEQUENCE</scope>
    <source>
        <tissue evidence="1">Spear leaf of Hainan Tall coconut</tissue>
    </source>
</reference>
<comment type="caution">
    <text evidence="1">The sequence shown here is derived from an EMBL/GenBank/DDBJ whole genome shotgun (WGS) entry which is preliminary data.</text>
</comment>
<accession>A0A8K0I027</accession>
<protein>
    <submittedName>
        <fullName evidence="1">Uncharacterized protein</fullName>
    </submittedName>
</protein>
<sequence length="68" mass="7580">MHKHEVIKNARFHELPSIQSFHQSSYLSRIVASSSEGTFGPILSARGTSKCSFFRSSDQENGDRAPNL</sequence>
<dbReference type="AlphaFoldDB" id="A0A8K0I027"/>
<reference evidence="1" key="2">
    <citation type="submission" date="2019-07" db="EMBL/GenBank/DDBJ databases">
        <authorList>
            <person name="Yang Y."/>
            <person name="Bocs S."/>
            <person name="Baudouin L."/>
        </authorList>
    </citation>
    <scope>NUCLEOTIDE SEQUENCE</scope>
    <source>
        <tissue evidence="1">Spear leaf of Hainan Tall coconut</tissue>
    </source>
</reference>
<dbReference type="Proteomes" id="UP000797356">
    <property type="component" value="Chromosome 2"/>
</dbReference>
<name>A0A8K0I027_COCNU</name>